<keyword evidence="3" id="KW-1185">Reference proteome</keyword>
<dbReference type="Proteomes" id="UP000024635">
    <property type="component" value="Unassembled WGS sequence"/>
</dbReference>
<sequence length="74" mass="8488">MRWALLRGFVKVLLDAFSELVLLLARTKTDNEMLKTVTVRTLGTERPKNFIIARAFYRLEEGHISEVCLPVILA</sequence>
<protein>
    <recommendedName>
        <fullName evidence="4">Secreted protein</fullName>
    </recommendedName>
</protein>
<feature type="chain" id="PRO_5001494694" description="Secreted protein" evidence="1">
    <location>
        <begin position="19"/>
        <end position="74"/>
    </location>
</feature>
<accession>A0A016WLB6</accession>
<evidence type="ECO:0000313" key="2">
    <source>
        <dbReference type="EMBL" id="EYC40440.1"/>
    </source>
</evidence>
<dbReference type="EMBL" id="JARK01000212">
    <property type="protein sequence ID" value="EYC40440.1"/>
    <property type="molecule type" value="Genomic_DNA"/>
</dbReference>
<proteinExistence type="predicted"/>
<organism evidence="2 3">
    <name type="scientific">Ancylostoma ceylanicum</name>
    <dbReference type="NCBI Taxonomy" id="53326"/>
    <lineage>
        <taxon>Eukaryota</taxon>
        <taxon>Metazoa</taxon>
        <taxon>Ecdysozoa</taxon>
        <taxon>Nematoda</taxon>
        <taxon>Chromadorea</taxon>
        <taxon>Rhabditida</taxon>
        <taxon>Rhabditina</taxon>
        <taxon>Rhabditomorpha</taxon>
        <taxon>Strongyloidea</taxon>
        <taxon>Ancylostomatidae</taxon>
        <taxon>Ancylostomatinae</taxon>
        <taxon>Ancylostoma</taxon>
    </lineage>
</organism>
<name>A0A016WLB6_9BILA</name>
<keyword evidence="1" id="KW-0732">Signal</keyword>
<feature type="signal peptide" evidence="1">
    <location>
        <begin position="1"/>
        <end position="18"/>
    </location>
</feature>
<gene>
    <name evidence="2" type="primary">Acey_s0612.g665</name>
    <name evidence="2" type="ORF">Y032_0612g665</name>
</gene>
<evidence type="ECO:0000313" key="3">
    <source>
        <dbReference type="Proteomes" id="UP000024635"/>
    </source>
</evidence>
<evidence type="ECO:0008006" key="4">
    <source>
        <dbReference type="Google" id="ProtNLM"/>
    </source>
</evidence>
<evidence type="ECO:0000256" key="1">
    <source>
        <dbReference type="SAM" id="SignalP"/>
    </source>
</evidence>
<reference evidence="3" key="1">
    <citation type="journal article" date="2015" name="Nat. Genet.">
        <title>The genome and transcriptome of the zoonotic hookworm Ancylostoma ceylanicum identify infection-specific gene families.</title>
        <authorList>
            <person name="Schwarz E.M."/>
            <person name="Hu Y."/>
            <person name="Antoshechkin I."/>
            <person name="Miller M.M."/>
            <person name="Sternberg P.W."/>
            <person name="Aroian R.V."/>
        </authorList>
    </citation>
    <scope>NUCLEOTIDE SEQUENCE</scope>
    <source>
        <strain evidence="3">HY135</strain>
    </source>
</reference>
<dbReference type="AlphaFoldDB" id="A0A016WLB6"/>
<comment type="caution">
    <text evidence="2">The sequence shown here is derived from an EMBL/GenBank/DDBJ whole genome shotgun (WGS) entry which is preliminary data.</text>
</comment>